<dbReference type="RefSeq" id="WP_146402072.1">
    <property type="nucleotide sequence ID" value="NZ_SJPQ01000003.1"/>
</dbReference>
<evidence type="ECO:0000256" key="1">
    <source>
        <dbReference type="SAM" id="MobiDB-lite"/>
    </source>
</evidence>
<dbReference type="InterPro" id="IPR021109">
    <property type="entry name" value="Peptidase_aspartic_dom_sf"/>
</dbReference>
<dbReference type="InterPro" id="IPR008503">
    <property type="entry name" value="Asp_endopeptidase"/>
</dbReference>
<dbReference type="PANTHER" id="PTHR38037:SF1">
    <property type="entry name" value="ATP-DEPENDENT ZINC PROTEASE DOMAIN-CONTAINING PROTEIN-RELATED"/>
    <property type="match status" value="1"/>
</dbReference>
<keyword evidence="4" id="KW-1185">Reference proteome</keyword>
<feature type="domain" description="Retropepsin-like aspartic endopeptidase" evidence="2">
    <location>
        <begin position="12"/>
        <end position="148"/>
    </location>
</feature>
<dbReference type="AlphaFoldDB" id="A0A5C5ZLJ6"/>
<feature type="compositionally biased region" description="Basic residues" evidence="1">
    <location>
        <begin position="147"/>
        <end position="157"/>
    </location>
</feature>
<proteinExistence type="predicted"/>
<sequence length="175" mass="19566">MKDTGKTPKKPVLGWREVVSLPGLGVKRIKAKIDSGARTSSLHAFDIELYERDGEPWVRFTVHPAQRSEAVTIECDCPIHEQRSVRSSSGHESVRPVIVAELDLYGRRYPIELTLANRDEMGFRMLLGREALRGRFLIDPDDSFAARRHARKRRARRSVQPPSAPGSPGASGDPT</sequence>
<gene>
    <name evidence="3" type="ORF">Mal64_32440</name>
</gene>
<dbReference type="PANTHER" id="PTHR38037">
    <property type="entry name" value="ZN_PROTEASE DOMAIN-CONTAINING PROTEIN"/>
    <property type="match status" value="1"/>
</dbReference>
<evidence type="ECO:0000313" key="3">
    <source>
        <dbReference type="EMBL" id="TWT87701.1"/>
    </source>
</evidence>
<dbReference type="OrthoDB" id="9782977at2"/>
<dbReference type="EMBL" id="SJPQ01000003">
    <property type="protein sequence ID" value="TWT87701.1"/>
    <property type="molecule type" value="Genomic_DNA"/>
</dbReference>
<dbReference type="Gene3D" id="2.40.70.10">
    <property type="entry name" value="Acid Proteases"/>
    <property type="match status" value="1"/>
</dbReference>
<evidence type="ECO:0000259" key="2">
    <source>
        <dbReference type="Pfam" id="PF05618"/>
    </source>
</evidence>
<evidence type="ECO:0000313" key="4">
    <source>
        <dbReference type="Proteomes" id="UP000315440"/>
    </source>
</evidence>
<name>A0A5C5ZLJ6_9BACT</name>
<feature type="region of interest" description="Disordered" evidence="1">
    <location>
        <begin position="147"/>
        <end position="175"/>
    </location>
</feature>
<accession>A0A5C5ZLJ6</accession>
<dbReference type="SUPFAM" id="SSF50630">
    <property type="entry name" value="Acid proteases"/>
    <property type="match status" value="1"/>
</dbReference>
<dbReference type="Proteomes" id="UP000315440">
    <property type="component" value="Unassembled WGS sequence"/>
</dbReference>
<feature type="compositionally biased region" description="Low complexity" evidence="1">
    <location>
        <begin position="166"/>
        <end position="175"/>
    </location>
</feature>
<dbReference type="Pfam" id="PF05618">
    <property type="entry name" value="Zn_protease"/>
    <property type="match status" value="1"/>
</dbReference>
<protein>
    <recommendedName>
        <fullName evidence="2">Retropepsin-like aspartic endopeptidase domain-containing protein</fullName>
    </recommendedName>
</protein>
<comment type="caution">
    <text evidence="3">The sequence shown here is derived from an EMBL/GenBank/DDBJ whole genome shotgun (WGS) entry which is preliminary data.</text>
</comment>
<organism evidence="3 4">
    <name type="scientific">Pseudobythopirellula maris</name>
    <dbReference type="NCBI Taxonomy" id="2527991"/>
    <lineage>
        <taxon>Bacteria</taxon>
        <taxon>Pseudomonadati</taxon>
        <taxon>Planctomycetota</taxon>
        <taxon>Planctomycetia</taxon>
        <taxon>Pirellulales</taxon>
        <taxon>Lacipirellulaceae</taxon>
        <taxon>Pseudobythopirellula</taxon>
    </lineage>
</organism>
<reference evidence="3 4" key="1">
    <citation type="submission" date="2019-02" db="EMBL/GenBank/DDBJ databases">
        <title>Deep-cultivation of Planctomycetes and their phenomic and genomic characterization uncovers novel biology.</title>
        <authorList>
            <person name="Wiegand S."/>
            <person name="Jogler M."/>
            <person name="Boedeker C."/>
            <person name="Pinto D."/>
            <person name="Vollmers J."/>
            <person name="Rivas-Marin E."/>
            <person name="Kohn T."/>
            <person name="Peeters S.H."/>
            <person name="Heuer A."/>
            <person name="Rast P."/>
            <person name="Oberbeckmann S."/>
            <person name="Bunk B."/>
            <person name="Jeske O."/>
            <person name="Meyerdierks A."/>
            <person name="Storesund J.E."/>
            <person name="Kallscheuer N."/>
            <person name="Luecker S."/>
            <person name="Lage O.M."/>
            <person name="Pohl T."/>
            <person name="Merkel B.J."/>
            <person name="Hornburger P."/>
            <person name="Mueller R.-W."/>
            <person name="Bruemmer F."/>
            <person name="Labrenz M."/>
            <person name="Spormann A.M."/>
            <person name="Op Den Camp H."/>
            <person name="Overmann J."/>
            <person name="Amann R."/>
            <person name="Jetten M.S.M."/>
            <person name="Mascher T."/>
            <person name="Medema M.H."/>
            <person name="Devos D.P."/>
            <person name="Kaster A.-K."/>
            <person name="Ovreas L."/>
            <person name="Rohde M."/>
            <person name="Galperin M.Y."/>
            <person name="Jogler C."/>
        </authorList>
    </citation>
    <scope>NUCLEOTIDE SEQUENCE [LARGE SCALE GENOMIC DNA]</scope>
    <source>
        <strain evidence="3 4">Mal64</strain>
    </source>
</reference>